<name>A0ABT8SI53_9CAUL</name>
<comment type="caution">
    <text evidence="2">The sequence shown here is derived from an EMBL/GenBank/DDBJ whole genome shotgun (WGS) entry which is preliminary data.</text>
</comment>
<proteinExistence type="predicted"/>
<gene>
    <name evidence="2" type="ORF">Q0812_01690</name>
</gene>
<keyword evidence="1" id="KW-1133">Transmembrane helix</keyword>
<evidence type="ECO:0000256" key="1">
    <source>
        <dbReference type="SAM" id="Phobius"/>
    </source>
</evidence>
<feature type="transmembrane region" description="Helical" evidence="1">
    <location>
        <begin position="87"/>
        <end position="109"/>
    </location>
</feature>
<reference evidence="2" key="1">
    <citation type="submission" date="2023-07" db="EMBL/GenBank/DDBJ databases">
        <title>Brevundimonas soil sp. nov., isolated from the soil of chemical plant.</title>
        <authorList>
            <person name="Wu N."/>
        </authorList>
    </citation>
    <scope>NUCLEOTIDE SEQUENCE</scope>
    <source>
        <strain evidence="2">XZ-24</strain>
    </source>
</reference>
<evidence type="ECO:0000313" key="2">
    <source>
        <dbReference type="EMBL" id="MDO1558141.1"/>
    </source>
</evidence>
<dbReference type="Proteomes" id="UP001169063">
    <property type="component" value="Unassembled WGS sequence"/>
</dbReference>
<dbReference type="EMBL" id="JAUKTR010000001">
    <property type="protein sequence ID" value="MDO1558141.1"/>
    <property type="molecule type" value="Genomic_DNA"/>
</dbReference>
<keyword evidence="3" id="KW-1185">Reference proteome</keyword>
<dbReference type="RefSeq" id="WP_302108562.1">
    <property type="nucleotide sequence ID" value="NZ_JAUKTR010000001.1"/>
</dbReference>
<accession>A0ABT8SI53</accession>
<keyword evidence="1" id="KW-0812">Transmembrane</keyword>
<organism evidence="2 3">
    <name type="scientific">Peiella sedimenti</name>
    <dbReference type="NCBI Taxonomy" id="3061083"/>
    <lineage>
        <taxon>Bacteria</taxon>
        <taxon>Pseudomonadati</taxon>
        <taxon>Pseudomonadota</taxon>
        <taxon>Alphaproteobacteria</taxon>
        <taxon>Caulobacterales</taxon>
        <taxon>Caulobacteraceae</taxon>
        <taxon>Peiella</taxon>
    </lineage>
</organism>
<evidence type="ECO:0000313" key="3">
    <source>
        <dbReference type="Proteomes" id="UP001169063"/>
    </source>
</evidence>
<keyword evidence="1" id="KW-0472">Membrane</keyword>
<sequence length="138" mass="14339">MSKPMTLERFAALAEAFGGRVSQWPHAERADAECLMAADPKVAERLLFEARQLDAALMEAPTFPVPNALREAVIAAAPKAGARAGGAAWWVFGAGWATAAVAGVALGLAGAAQLTNDMKVAAAWSEYGPAYEIPELTG</sequence>
<protein>
    <submittedName>
        <fullName evidence="2">Uncharacterized protein</fullName>
    </submittedName>
</protein>